<name>T1I6U5_RHOPR</name>
<proteinExistence type="predicted"/>
<dbReference type="AlphaFoldDB" id="T1I6U5"/>
<evidence type="ECO:0000313" key="2">
    <source>
        <dbReference type="Proteomes" id="UP000015103"/>
    </source>
</evidence>
<dbReference type="Proteomes" id="UP000015103">
    <property type="component" value="Unassembled WGS sequence"/>
</dbReference>
<dbReference type="InterPro" id="IPR000618">
    <property type="entry name" value="Insect_cuticle"/>
</dbReference>
<dbReference type="Pfam" id="PF00379">
    <property type="entry name" value="Chitin_bind_4"/>
    <property type="match status" value="1"/>
</dbReference>
<dbReference type="EnsemblMetazoa" id="RPRC012017-RA">
    <property type="protein sequence ID" value="RPRC012017-PA"/>
    <property type="gene ID" value="RPRC012017"/>
</dbReference>
<keyword evidence="2" id="KW-1185">Reference proteome</keyword>
<accession>T1I6U5</accession>
<dbReference type="VEuPathDB" id="VectorBase:RPRC012017"/>
<organism evidence="1 2">
    <name type="scientific">Rhodnius prolixus</name>
    <name type="common">Triatomid bug</name>
    <dbReference type="NCBI Taxonomy" id="13249"/>
    <lineage>
        <taxon>Eukaryota</taxon>
        <taxon>Metazoa</taxon>
        <taxon>Ecdysozoa</taxon>
        <taxon>Arthropoda</taxon>
        <taxon>Hexapoda</taxon>
        <taxon>Insecta</taxon>
        <taxon>Pterygota</taxon>
        <taxon>Neoptera</taxon>
        <taxon>Paraneoptera</taxon>
        <taxon>Hemiptera</taxon>
        <taxon>Heteroptera</taxon>
        <taxon>Panheteroptera</taxon>
        <taxon>Cimicomorpha</taxon>
        <taxon>Reduviidae</taxon>
        <taxon>Triatominae</taxon>
        <taxon>Rhodnius</taxon>
    </lineage>
</organism>
<protein>
    <submittedName>
        <fullName evidence="1">Uncharacterized protein</fullName>
    </submittedName>
</protein>
<reference evidence="1" key="1">
    <citation type="submission" date="2015-05" db="UniProtKB">
        <authorList>
            <consortium name="EnsemblMetazoa"/>
        </authorList>
    </citation>
    <scope>IDENTIFICATION</scope>
</reference>
<dbReference type="EMBL" id="ACPB03005116">
    <property type="status" value="NOT_ANNOTATED_CDS"/>
    <property type="molecule type" value="Genomic_DNA"/>
</dbReference>
<dbReference type="HOGENOM" id="CLU_2187148_0_0_1"/>
<sequence>MRLHLLLFCQILLMVEIYSNQEKDLVGSKNDKKGARLNYWFESKVSEPDRGFSQYRSEMRKGDTVNGQYEYSDGYMRVRVDYIADRAGYRVIKKDMENNALKHQLFFSR</sequence>
<dbReference type="InParanoid" id="T1I6U5"/>
<evidence type="ECO:0000313" key="1">
    <source>
        <dbReference type="EnsemblMetazoa" id="RPRC012017-PA"/>
    </source>
</evidence>